<keyword evidence="2" id="KW-1185">Reference proteome</keyword>
<dbReference type="RefSeq" id="WP_114789849.1">
    <property type="nucleotide sequence ID" value="NZ_CP139960.1"/>
</dbReference>
<name>A0ABZ0WDA8_9BACT</name>
<evidence type="ECO:0000313" key="2">
    <source>
        <dbReference type="Proteomes" id="UP001325680"/>
    </source>
</evidence>
<reference evidence="1 2" key="1">
    <citation type="submission" date="2023-12" db="EMBL/GenBank/DDBJ databases">
        <title>Genome sequencing and assembly of bacterial species from a model synthetic community.</title>
        <authorList>
            <person name="Hogle S.L."/>
        </authorList>
    </citation>
    <scope>NUCLEOTIDE SEQUENCE [LARGE SCALE GENOMIC DNA]</scope>
    <source>
        <strain evidence="1 2">HAMBI_3031</strain>
    </source>
</reference>
<dbReference type="EMBL" id="CP139960">
    <property type="protein sequence ID" value="WQD40680.1"/>
    <property type="molecule type" value="Genomic_DNA"/>
</dbReference>
<sequence>MKAILLLPVTVFVLTICACSKREGVEENCDDYYITLQKEKWKEMSDCGAGCSYSLGKGIYRSSVIYFSDAQCINWNTVPKTSGVGVNCSGDSITVANWSEVKNIRSIANCTDQ</sequence>
<protein>
    <recommendedName>
        <fullName evidence="3">Lipoprotein</fullName>
    </recommendedName>
</protein>
<gene>
    <name evidence="1" type="ORF">U0035_11025</name>
</gene>
<proteinExistence type="predicted"/>
<dbReference type="PROSITE" id="PS51257">
    <property type="entry name" value="PROKAR_LIPOPROTEIN"/>
    <property type="match status" value="1"/>
</dbReference>
<organism evidence="1 2">
    <name type="scientific">Niabella yanshanensis</name>
    <dbReference type="NCBI Taxonomy" id="577386"/>
    <lineage>
        <taxon>Bacteria</taxon>
        <taxon>Pseudomonadati</taxon>
        <taxon>Bacteroidota</taxon>
        <taxon>Chitinophagia</taxon>
        <taxon>Chitinophagales</taxon>
        <taxon>Chitinophagaceae</taxon>
        <taxon>Niabella</taxon>
    </lineage>
</organism>
<accession>A0ABZ0WDA8</accession>
<dbReference type="Proteomes" id="UP001325680">
    <property type="component" value="Chromosome"/>
</dbReference>
<evidence type="ECO:0008006" key="3">
    <source>
        <dbReference type="Google" id="ProtNLM"/>
    </source>
</evidence>
<evidence type="ECO:0000313" key="1">
    <source>
        <dbReference type="EMBL" id="WQD40680.1"/>
    </source>
</evidence>